<name>A0A5R9PKF7_9GAMM</name>
<keyword evidence="3" id="KW-1185">Reference proteome</keyword>
<reference evidence="2 3" key="1">
    <citation type="submission" date="2019-04" db="EMBL/GenBank/DDBJ databases">
        <authorList>
            <person name="Grouzdev D.S."/>
            <person name="Nazina T.N."/>
        </authorList>
    </citation>
    <scope>NUCLEOTIDE SEQUENCE [LARGE SCALE GENOMIC DNA]</scope>
    <source>
        <strain evidence="2 3">SHC 3-19</strain>
    </source>
</reference>
<sequence>MILRSRHFRHWMARLALAAILLVSLMPTVSRWLESNAQRLPDVVLAMCTSDGMAWAKPSLLADSGTTPAPMPAGGMPDAYCGYCPLLSALAPVLLALALFLPPLRRRLLPASLLPTPHAPPLLRGLGARGPPILL</sequence>
<dbReference type="EMBL" id="SROY01000001">
    <property type="protein sequence ID" value="TLX23080.1"/>
    <property type="molecule type" value="Genomic_DNA"/>
</dbReference>
<dbReference type="Proteomes" id="UP000308508">
    <property type="component" value="Unassembled WGS sequence"/>
</dbReference>
<keyword evidence="1" id="KW-1133">Transmembrane helix</keyword>
<evidence type="ECO:0000313" key="3">
    <source>
        <dbReference type="Proteomes" id="UP000308508"/>
    </source>
</evidence>
<dbReference type="Pfam" id="PF11162">
    <property type="entry name" value="DUF2946"/>
    <property type="match status" value="1"/>
</dbReference>
<dbReference type="RefSeq" id="WP_138347482.1">
    <property type="nucleotide sequence ID" value="NZ_SROY01000001.1"/>
</dbReference>
<proteinExistence type="predicted"/>
<feature type="transmembrane region" description="Helical" evidence="1">
    <location>
        <begin position="80"/>
        <end position="101"/>
    </location>
</feature>
<dbReference type="STRING" id="1123377.GCA_000423885_00910"/>
<comment type="caution">
    <text evidence="2">The sequence shown here is derived from an EMBL/GenBank/DDBJ whole genome shotgun (WGS) entry which is preliminary data.</text>
</comment>
<evidence type="ECO:0000313" key="2">
    <source>
        <dbReference type="EMBL" id="TLX23080.1"/>
    </source>
</evidence>
<accession>A0A5R9PKF7</accession>
<evidence type="ECO:0000256" key="1">
    <source>
        <dbReference type="SAM" id="Phobius"/>
    </source>
</evidence>
<dbReference type="InterPro" id="IPR021333">
    <property type="entry name" value="DUF2946"/>
</dbReference>
<dbReference type="AlphaFoldDB" id="A0A5R9PKF7"/>
<gene>
    <name evidence="2" type="ORF">E5S66_03390</name>
</gene>
<protein>
    <submittedName>
        <fullName evidence="2">DUF2946 domain-containing protein</fullName>
    </submittedName>
</protein>
<organism evidence="2 3">
    <name type="scientific">Thermomonas fusca</name>
    <dbReference type="NCBI Taxonomy" id="215690"/>
    <lineage>
        <taxon>Bacteria</taxon>
        <taxon>Pseudomonadati</taxon>
        <taxon>Pseudomonadota</taxon>
        <taxon>Gammaproteobacteria</taxon>
        <taxon>Lysobacterales</taxon>
        <taxon>Lysobacteraceae</taxon>
        <taxon>Thermomonas</taxon>
    </lineage>
</organism>
<keyword evidence="1" id="KW-0812">Transmembrane</keyword>
<keyword evidence="1" id="KW-0472">Membrane</keyword>